<evidence type="ECO:0000256" key="4">
    <source>
        <dbReference type="ARBA" id="ARBA00022692"/>
    </source>
</evidence>
<keyword evidence="5 8" id="KW-1133">Transmembrane helix</keyword>
<dbReference type="InterPro" id="IPR003445">
    <property type="entry name" value="Cat_transpt"/>
</dbReference>
<feature type="transmembrane region" description="Helical" evidence="8">
    <location>
        <begin position="229"/>
        <end position="252"/>
    </location>
</feature>
<feature type="transmembrane region" description="Helical" evidence="8">
    <location>
        <begin position="354"/>
        <end position="372"/>
    </location>
</feature>
<feature type="transmembrane region" description="Helical" evidence="8">
    <location>
        <begin position="165"/>
        <end position="185"/>
    </location>
</feature>
<keyword evidence="3" id="KW-1003">Cell membrane</keyword>
<feature type="transmembrane region" description="Helical" evidence="8">
    <location>
        <begin position="47"/>
        <end position="69"/>
    </location>
</feature>
<accession>A0A9D1H215</accession>
<comment type="subcellular location">
    <subcellularLocation>
        <location evidence="1">Cell membrane</location>
        <topology evidence="1">Multi-pass membrane protein</topology>
    </subcellularLocation>
</comment>
<feature type="transmembrane region" description="Helical" evidence="8">
    <location>
        <begin position="197"/>
        <end position="217"/>
    </location>
</feature>
<dbReference type="PANTHER" id="PTHR32024">
    <property type="entry name" value="TRK SYSTEM POTASSIUM UPTAKE PROTEIN TRKG-RELATED"/>
    <property type="match status" value="1"/>
</dbReference>
<dbReference type="Pfam" id="PF02386">
    <property type="entry name" value="TrkH"/>
    <property type="match status" value="1"/>
</dbReference>
<evidence type="ECO:0000256" key="1">
    <source>
        <dbReference type="ARBA" id="ARBA00004651"/>
    </source>
</evidence>
<evidence type="ECO:0000256" key="2">
    <source>
        <dbReference type="ARBA" id="ARBA00022448"/>
    </source>
</evidence>
<proteinExistence type="predicted"/>
<dbReference type="GO" id="GO:0008324">
    <property type="term" value="F:monoatomic cation transmembrane transporter activity"/>
    <property type="evidence" value="ECO:0007669"/>
    <property type="project" value="InterPro"/>
</dbReference>
<evidence type="ECO:0000256" key="5">
    <source>
        <dbReference type="ARBA" id="ARBA00022989"/>
    </source>
</evidence>
<comment type="caution">
    <text evidence="9">The sequence shown here is derived from an EMBL/GenBank/DDBJ whole genome shotgun (WGS) entry which is preliminary data.</text>
</comment>
<feature type="transmembrane region" description="Helical" evidence="8">
    <location>
        <begin position="313"/>
        <end position="333"/>
    </location>
</feature>
<reference evidence="9" key="2">
    <citation type="journal article" date="2021" name="PeerJ">
        <title>Extensive microbial diversity within the chicken gut microbiome revealed by metagenomics and culture.</title>
        <authorList>
            <person name="Gilroy R."/>
            <person name="Ravi A."/>
            <person name="Getino M."/>
            <person name="Pursley I."/>
            <person name="Horton D.L."/>
            <person name="Alikhan N.F."/>
            <person name="Baker D."/>
            <person name="Gharbi K."/>
            <person name="Hall N."/>
            <person name="Watson M."/>
            <person name="Adriaenssens E.M."/>
            <person name="Foster-Nyarko E."/>
            <person name="Jarju S."/>
            <person name="Secka A."/>
            <person name="Antonio M."/>
            <person name="Oren A."/>
            <person name="Chaudhuri R.R."/>
            <person name="La Ragione R."/>
            <person name="Hildebrand F."/>
            <person name="Pallen M.J."/>
        </authorList>
    </citation>
    <scope>NUCLEOTIDE SEQUENCE</scope>
    <source>
        <strain evidence="9">CHK181-108</strain>
    </source>
</reference>
<evidence type="ECO:0000256" key="7">
    <source>
        <dbReference type="ARBA" id="ARBA00023136"/>
    </source>
</evidence>
<protein>
    <submittedName>
        <fullName evidence="9">Potassium uptake protein, TrkH family</fullName>
    </submittedName>
</protein>
<feature type="transmembrane region" description="Helical" evidence="8">
    <location>
        <begin position="21"/>
        <end position="41"/>
    </location>
</feature>
<feature type="transmembrane region" description="Helical" evidence="8">
    <location>
        <begin position="411"/>
        <end position="431"/>
    </location>
</feature>
<keyword evidence="4 8" id="KW-0812">Transmembrane</keyword>
<feature type="transmembrane region" description="Helical" evidence="8">
    <location>
        <begin position="81"/>
        <end position="105"/>
    </location>
</feature>
<gene>
    <name evidence="9" type="ORF">IAA60_01920</name>
</gene>
<evidence type="ECO:0000313" key="9">
    <source>
        <dbReference type="EMBL" id="HIT84641.1"/>
    </source>
</evidence>
<dbReference type="EMBL" id="DVLU01000016">
    <property type="protein sequence ID" value="HIT84641.1"/>
    <property type="molecule type" value="Genomic_DNA"/>
</dbReference>
<organism evidence="9 10">
    <name type="scientific">Candidatus Ornithomonoglobus intestinigallinarum</name>
    <dbReference type="NCBI Taxonomy" id="2840894"/>
    <lineage>
        <taxon>Bacteria</taxon>
        <taxon>Bacillati</taxon>
        <taxon>Bacillota</taxon>
        <taxon>Clostridia</taxon>
        <taxon>Candidatus Ornithomonoglobus</taxon>
    </lineage>
</organism>
<evidence type="ECO:0000313" key="10">
    <source>
        <dbReference type="Proteomes" id="UP000824165"/>
    </source>
</evidence>
<name>A0A9D1H215_9FIRM</name>
<keyword evidence="2" id="KW-0813">Transport</keyword>
<dbReference type="GO" id="GO:0005886">
    <property type="term" value="C:plasma membrane"/>
    <property type="evidence" value="ECO:0007669"/>
    <property type="project" value="UniProtKB-SubCell"/>
</dbReference>
<evidence type="ECO:0000256" key="6">
    <source>
        <dbReference type="ARBA" id="ARBA00023065"/>
    </source>
</evidence>
<sequence>MKTIIDKLNLFQKRINPARRIALGFALVIIGGALLLMLPIASKTGEVTPFFTTLFTSTSATCVTGLILVDTGAHYSFFGQLIILGLIQVGGLGFMMIITMVFLASNRHIGLRSRMVIAQSLGTDSLSGVVRIVKHTLILTAIIEGAGAFILACRFIPEFGVVKGIWYGIFHSVSAFCNAGFDVLGRGDSIVSYKYDPVVLITIALLIIVGGLGFMVWEDILQKRLKMSVYSRLVLITTGALLVLGTGGFMLFEYSNPETMGEDSFMSKLLSAFFQSATTRTAGFDSIGQAQLTESSKFLSTVLMMVGGSSGSTAGGIKTATVIVLLSTLKSVLTGRKNVSVMKRNITSPTIRHAITLLGMWLILISSSSVAISCMEGLPLVDCFYETASAYDTVGLSCGVMLETGYISNTIMILLMYFGRVGVMTLSVMFISSQTKENAIEYPSTPMYVG</sequence>
<feature type="transmembrane region" description="Helical" evidence="8">
    <location>
        <begin position="132"/>
        <end position="153"/>
    </location>
</feature>
<keyword evidence="7 8" id="KW-0472">Membrane</keyword>
<reference evidence="9" key="1">
    <citation type="submission" date="2020-10" db="EMBL/GenBank/DDBJ databases">
        <authorList>
            <person name="Gilroy R."/>
        </authorList>
    </citation>
    <scope>NUCLEOTIDE SEQUENCE</scope>
    <source>
        <strain evidence="9">CHK181-108</strain>
    </source>
</reference>
<evidence type="ECO:0000256" key="3">
    <source>
        <dbReference type="ARBA" id="ARBA00022475"/>
    </source>
</evidence>
<evidence type="ECO:0000256" key="8">
    <source>
        <dbReference type="SAM" id="Phobius"/>
    </source>
</evidence>
<keyword evidence="6" id="KW-0406">Ion transport</keyword>
<dbReference type="Proteomes" id="UP000824165">
    <property type="component" value="Unassembled WGS sequence"/>
</dbReference>
<dbReference type="AlphaFoldDB" id="A0A9D1H215"/>
<dbReference type="GO" id="GO:0030001">
    <property type="term" value="P:metal ion transport"/>
    <property type="evidence" value="ECO:0007669"/>
    <property type="project" value="UniProtKB-ARBA"/>
</dbReference>
<dbReference type="PANTHER" id="PTHR32024:SF1">
    <property type="entry name" value="KTR SYSTEM POTASSIUM UPTAKE PROTEIN B"/>
    <property type="match status" value="1"/>
</dbReference>